<sequence length="182" mass="20831">MTAHTTEIVAVKCTSDEPPVLRQGVTELFKAYFDELYELGCDLGFQGFQSEWTDLPGKYDFEKKGGLFVAITKPANEEIDLHNLEHSKYVSGCIAIRPLDEMCGEVKRMYIRKTHRRNGIGKIMAEKIISHGWDLGYEEIKLDSLERLTGAVKLYEGLGFNRIDPYCECPEDDHVCMNIFRK</sequence>
<dbReference type="EMBL" id="BLLK01000047">
    <property type="protein sequence ID" value="GFH53659.1"/>
    <property type="molecule type" value="Genomic_DNA"/>
</dbReference>
<evidence type="ECO:0000313" key="3">
    <source>
        <dbReference type="Proteomes" id="UP001054902"/>
    </source>
</evidence>
<dbReference type="PANTHER" id="PTHR43305:SF1">
    <property type="entry name" value="FAMILY N-ACETYLTRANSFERASE, PUTATIVE (AFU_ORTHOLOGUE AFUA_2G01380)-RELATED"/>
    <property type="match status" value="1"/>
</dbReference>
<evidence type="ECO:0000259" key="1">
    <source>
        <dbReference type="PROSITE" id="PS51186"/>
    </source>
</evidence>
<dbReference type="SUPFAM" id="SSF55729">
    <property type="entry name" value="Acyl-CoA N-acyltransferases (Nat)"/>
    <property type="match status" value="1"/>
</dbReference>
<dbReference type="PROSITE" id="PS51186">
    <property type="entry name" value="GNAT"/>
    <property type="match status" value="1"/>
</dbReference>
<dbReference type="Gene3D" id="3.40.630.30">
    <property type="match status" value="1"/>
</dbReference>
<name>A0AAD3H8B5_9STRA</name>
<dbReference type="PANTHER" id="PTHR43305">
    <property type="entry name" value="FAMILY N-ACETYLTRANSFERASE, PUTATIVE (AFU_ORTHOLOGUE AFUA_2G01380)-RELATED"/>
    <property type="match status" value="1"/>
</dbReference>
<dbReference type="Pfam" id="PF00583">
    <property type="entry name" value="Acetyltransf_1"/>
    <property type="match status" value="1"/>
</dbReference>
<protein>
    <submittedName>
        <fullName evidence="2">GNAT family N-acetyltransferase</fullName>
    </submittedName>
</protein>
<accession>A0AAD3H8B5</accession>
<dbReference type="GO" id="GO:0016747">
    <property type="term" value="F:acyltransferase activity, transferring groups other than amino-acyl groups"/>
    <property type="evidence" value="ECO:0007669"/>
    <property type="project" value="InterPro"/>
</dbReference>
<dbReference type="InterPro" id="IPR000182">
    <property type="entry name" value="GNAT_dom"/>
</dbReference>
<dbReference type="InterPro" id="IPR052777">
    <property type="entry name" value="Acetyltransferase_Enz"/>
</dbReference>
<reference evidence="2 3" key="1">
    <citation type="journal article" date="2021" name="Sci. Rep.">
        <title>The genome of the diatom Chaetoceros tenuissimus carries an ancient integrated fragment of an extant virus.</title>
        <authorList>
            <person name="Hongo Y."/>
            <person name="Kimura K."/>
            <person name="Takaki Y."/>
            <person name="Yoshida Y."/>
            <person name="Baba S."/>
            <person name="Kobayashi G."/>
            <person name="Nagasaki K."/>
            <person name="Hano T."/>
            <person name="Tomaru Y."/>
        </authorList>
    </citation>
    <scope>NUCLEOTIDE SEQUENCE [LARGE SCALE GENOMIC DNA]</scope>
    <source>
        <strain evidence="2 3">NIES-3715</strain>
    </source>
</reference>
<organism evidence="2 3">
    <name type="scientific">Chaetoceros tenuissimus</name>
    <dbReference type="NCBI Taxonomy" id="426638"/>
    <lineage>
        <taxon>Eukaryota</taxon>
        <taxon>Sar</taxon>
        <taxon>Stramenopiles</taxon>
        <taxon>Ochrophyta</taxon>
        <taxon>Bacillariophyta</taxon>
        <taxon>Coscinodiscophyceae</taxon>
        <taxon>Chaetocerotophycidae</taxon>
        <taxon>Chaetocerotales</taxon>
        <taxon>Chaetocerotaceae</taxon>
        <taxon>Chaetoceros</taxon>
    </lineage>
</organism>
<evidence type="ECO:0000313" key="2">
    <source>
        <dbReference type="EMBL" id="GFH53659.1"/>
    </source>
</evidence>
<feature type="domain" description="N-acetyltransferase" evidence="1">
    <location>
        <begin position="23"/>
        <end position="182"/>
    </location>
</feature>
<dbReference type="InterPro" id="IPR016181">
    <property type="entry name" value="Acyl_CoA_acyltransferase"/>
</dbReference>
<gene>
    <name evidence="2" type="ORF">CTEN210_10135</name>
</gene>
<proteinExistence type="predicted"/>
<comment type="caution">
    <text evidence="2">The sequence shown here is derived from an EMBL/GenBank/DDBJ whole genome shotgun (WGS) entry which is preliminary data.</text>
</comment>
<dbReference type="CDD" id="cd04301">
    <property type="entry name" value="NAT_SF"/>
    <property type="match status" value="1"/>
</dbReference>
<dbReference type="AlphaFoldDB" id="A0AAD3H8B5"/>
<dbReference type="Proteomes" id="UP001054902">
    <property type="component" value="Unassembled WGS sequence"/>
</dbReference>
<keyword evidence="3" id="KW-1185">Reference proteome</keyword>